<name>A0A9P8YAB5_9PEZI</name>
<organism evidence="2 3">
    <name type="scientific">Microdochium trichocladiopsis</name>
    <dbReference type="NCBI Taxonomy" id="1682393"/>
    <lineage>
        <taxon>Eukaryota</taxon>
        <taxon>Fungi</taxon>
        <taxon>Dikarya</taxon>
        <taxon>Ascomycota</taxon>
        <taxon>Pezizomycotina</taxon>
        <taxon>Sordariomycetes</taxon>
        <taxon>Xylariomycetidae</taxon>
        <taxon>Xylariales</taxon>
        <taxon>Microdochiaceae</taxon>
        <taxon>Microdochium</taxon>
    </lineage>
</organism>
<feature type="region of interest" description="Disordered" evidence="1">
    <location>
        <begin position="333"/>
        <end position="364"/>
    </location>
</feature>
<feature type="compositionally biased region" description="Polar residues" evidence="1">
    <location>
        <begin position="344"/>
        <end position="353"/>
    </location>
</feature>
<protein>
    <submittedName>
        <fullName evidence="2">Uncharacterized protein</fullName>
    </submittedName>
</protein>
<keyword evidence="3" id="KW-1185">Reference proteome</keyword>
<accession>A0A9P8YAB5</accession>
<dbReference type="RefSeq" id="XP_046014497.1">
    <property type="nucleotide sequence ID" value="XM_046153772.1"/>
</dbReference>
<evidence type="ECO:0000313" key="2">
    <source>
        <dbReference type="EMBL" id="KAH7033665.1"/>
    </source>
</evidence>
<proteinExistence type="predicted"/>
<evidence type="ECO:0000256" key="1">
    <source>
        <dbReference type="SAM" id="MobiDB-lite"/>
    </source>
</evidence>
<dbReference type="GeneID" id="70183318"/>
<dbReference type="AlphaFoldDB" id="A0A9P8YAB5"/>
<evidence type="ECO:0000313" key="3">
    <source>
        <dbReference type="Proteomes" id="UP000756346"/>
    </source>
</evidence>
<dbReference type="Proteomes" id="UP000756346">
    <property type="component" value="Unassembled WGS sequence"/>
</dbReference>
<dbReference type="OrthoDB" id="5275938at2759"/>
<comment type="caution">
    <text evidence="2">The sequence shown here is derived from an EMBL/GenBank/DDBJ whole genome shotgun (WGS) entry which is preliminary data.</text>
</comment>
<gene>
    <name evidence="2" type="ORF">B0I36DRAFT_321861</name>
</gene>
<sequence>MVSRRAPASRDGNEILDTRGDLWLKTDHHRVCGRDFPARHFLVCPRTVARHSTVLAEILFRDGGRTPSGSETANTSAAVETNPSWVVHLPEAMSTPLKWLLQLMHGQFCQPNAYGKLLMDRYEIVVLADKYSCLKLLQPWANIWALDLDPYRAVAPRVLCRVAWLSYKLGEPKVYSAAIRRLVVRFPADSEELELALASMTLPPSLEDSIYHERLAHITLVLDEIQQCLDELIDINLKPSPYCHLEGGRGSKTIDWDVIDCHAKLLGSLIQILARDKLWPLPKPSGLTDLSLRELGCTVSAMAESSKARRSYNLIKSAHISCAVSFPRLTLDHPDPSPDYASEDSATGTLTSQESRREQADLSDEEYEVHVSLGYFYRLTASEQEYMASQARLFDR</sequence>
<dbReference type="EMBL" id="JAGTJQ010000004">
    <property type="protein sequence ID" value="KAH7033665.1"/>
    <property type="molecule type" value="Genomic_DNA"/>
</dbReference>
<reference evidence="2" key="1">
    <citation type="journal article" date="2021" name="Nat. Commun.">
        <title>Genetic determinants of endophytism in the Arabidopsis root mycobiome.</title>
        <authorList>
            <person name="Mesny F."/>
            <person name="Miyauchi S."/>
            <person name="Thiergart T."/>
            <person name="Pickel B."/>
            <person name="Atanasova L."/>
            <person name="Karlsson M."/>
            <person name="Huettel B."/>
            <person name="Barry K.W."/>
            <person name="Haridas S."/>
            <person name="Chen C."/>
            <person name="Bauer D."/>
            <person name="Andreopoulos W."/>
            <person name="Pangilinan J."/>
            <person name="LaButti K."/>
            <person name="Riley R."/>
            <person name="Lipzen A."/>
            <person name="Clum A."/>
            <person name="Drula E."/>
            <person name="Henrissat B."/>
            <person name="Kohler A."/>
            <person name="Grigoriev I.V."/>
            <person name="Martin F.M."/>
            <person name="Hacquard S."/>
        </authorList>
    </citation>
    <scope>NUCLEOTIDE SEQUENCE</scope>
    <source>
        <strain evidence="2">MPI-CAGE-CH-0230</strain>
    </source>
</reference>